<keyword evidence="2" id="KW-1133">Transmembrane helix</keyword>
<evidence type="ECO:0000256" key="2">
    <source>
        <dbReference type="SAM" id="Phobius"/>
    </source>
</evidence>
<proteinExistence type="predicted"/>
<feature type="transmembrane region" description="Helical" evidence="2">
    <location>
        <begin position="86"/>
        <end position="107"/>
    </location>
</feature>
<keyword evidence="2" id="KW-0812">Transmembrane</keyword>
<dbReference type="InterPro" id="IPR036913">
    <property type="entry name" value="YegP-like_sf"/>
</dbReference>
<gene>
    <name evidence="5" type="ORF">ACFQQG_07280</name>
</gene>
<feature type="domain" description="DUF1508" evidence="3">
    <location>
        <begin position="405"/>
        <end position="453"/>
    </location>
</feature>
<dbReference type="GeneID" id="76629961"/>
<feature type="domain" description="DUF1508" evidence="3">
    <location>
        <begin position="292"/>
        <end position="337"/>
    </location>
</feature>
<evidence type="ECO:0000259" key="4">
    <source>
        <dbReference type="Pfam" id="PF23600"/>
    </source>
</evidence>
<feature type="compositionally biased region" description="Basic and acidic residues" evidence="1">
    <location>
        <begin position="149"/>
        <end position="171"/>
    </location>
</feature>
<protein>
    <submittedName>
        <fullName evidence="5">YegP family protein</fullName>
    </submittedName>
</protein>
<keyword evidence="2" id="KW-0472">Membrane</keyword>
<feature type="region of interest" description="Disordered" evidence="1">
    <location>
        <begin position="149"/>
        <end position="185"/>
    </location>
</feature>
<feature type="transmembrane region" description="Helical" evidence="2">
    <location>
        <begin position="119"/>
        <end position="143"/>
    </location>
</feature>
<evidence type="ECO:0000313" key="5">
    <source>
        <dbReference type="EMBL" id="MFC7058010.1"/>
    </source>
</evidence>
<dbReference type="PANTHER" id="PTHR40606:SF1">
    <property type="entry name" value="UPF0339 PROTEIN YEGP"/>
    <property type="match status" value="1"/>
</dbReference>
<dbReference type="Proteomes" id="UP001596445">
    <property type="component" value="Unassembled WGS sequence"/>
</dbReference>
<feature type="domain" description="DUF1508" evidence="3">
    <location>
        <begin position="351"/>
        <end position="396"/>
    </location>
</feature>
<feature type="region of interest" description="Disordered" evidence="1">
    <location>
        <begin position="487"/>
        <end position="511"/>
    </location>
</feature>
<dbReference type="AlphaFoldDB" id="A0ABD5VXQ5"/>
<feature type="transmembrane region" description="Helical" evidence="2">
    <location>
        <begin position="27"/>
        <end position="48"/>
    </location>
</feature>
<evidence type="ECO:0000259" key="3">
    <source>
        <dbReference type="Pfam" id="PF07411"/>
    </source>
</evidence>
<organism evidence="5 6">
    <name type="scientific">Halovenus salina</name>
    <dbReference type="NCBI Taxonomy" id="1510225"/>
    <lineage>
        <taxon>Archaea</taxon>
        <taxon>Methanobacteriati</taxon>
        <taxon>Methanobacteriota</taxon>
        <taxon>Stenosarchaea group</taxon>
        <taxon>Halobacteria</taxon>
        <taxon>Halobacteriales</taxon>
        <taxon>Haloarculaceae</taxon>
        <taxon>Halovenus</taxon>
    </lineage>
</organism>
<dbReference type="EMBL" id="JBHSZI010000001">
    <property type="protein sequence ID" value="MFC7058010.1"/>
    <property type="molecule type" value="Genomic_DNA"/>
</dbReference>
<dbReference type="RefSeq" id="WP_267163818.1">
    <property type="nucleotide sequence ID" value="NZ_CP112972.1"/>
</dbReference>
<name>A0ABD5VXQ5_9EURY</name>
<dbReference type="Pfam" id="PF23600">
    <property type="entry name" value="CdpA_N"/>
    <property type="match status" value="1"/>
</dbReference>
<dbReference type="InterPro" id="IPR055563">
    <property type="entry name" value="CdpA_N"/>
</dbReference>
<evidence type="ECO:0000313" key="6">
    <source>
        <dbReference type="Proteomes" id="UP001596445"/>
    </source>
</evidence>
<feature type="domain" description="DUF1508" evidence="3">
    <location>
        <begin position="464"/>
        <end position="510"/>
    </location>
</feature>
<feature type="domain" description="Cell division protein A N-terminal" evidence="4">
    <location>
        <begin position="8"/>
        <end position="141"/>
    </location>
</feature>
<feature type="domain" description="DUF1508" evidence="3">
    <location>
        <begin position="206"/>
        <end position="254"/>
    </location>
</feature>
<feature type="transmembrane region" description="Helical" evidence="2">
    <location>
        <begin position="60"/>
        <end position="80"/>
    </location>
</feature>
<dbReference type="InterPro" id="IPR051141">
    <property type="entry name" value="UPF0339_domain"/>
</dbReference>
<comment type="caution">
    <text evidence="5">The sequence shown here is derived from an EMBL/GenBank/DDBJ whole genome shotgun (WGS) entry which is preliminary data.</text>
</comment>
<dbReference type="InterPro" id="IPR010879">
    <property type="entry name" value="DUF1508"/>
</dbReference>
<sequence>MATSNSNPLVQWYETRVGTSSTADEALGYWVFVLGVITGVVGIGLILVSGVESTERGAGAMLAAIALLLLLIGPVIRLPLRRAATLLSYLGAVFCLLAVSWFFVAYPDGFGTQFDGQEVEIIGLYGLGVLAIAAGGIFTPLMVSPREEQEAAEARAAEAERERDAAIEEAKQQATEAAEERREREALEAELQRIEDSQSQFELFTDKGGKHRWRLRHRNRNVIADSAQGYASRQKAQQGLSAVKRDVVGAGVVDLDKIEDVEVTEPDEGVEADAPEFVETAESKATFETYEDNEGKHRWRLLHDNGNIIAASGEGYTAPGSRDDAVERVRQYVQSADYLKLDPSAFELYRDSAGQYRWRLLHKNGNILADSGQGYASRQKARQGIDSVQSNVGDDSKAEFETYEDNGGDYRWRLVHNNGNIIADGGEGYASKSGAEDAVVRVREYAPESHVLDVGSAAFEVYEDAAGEWRWQLRHRNGNLMANSGEGYASRTGAEDGIHSVKHNGPNADVE</sequence>
<dbReference type="PANTHER" id="PTHR40606">
    <property type="match status" value="1"/>
</dbReference>
<evidence type="ECO:0000256" key="1">
    <source>
        <dbReference type="SAM" id="MobiDB-lite"/>
    </source>
</evidence>
<keyword evidence="6" id="KW-1185">Reference proteome</keyword>
<accession>A0ABD5VXQ5</accession>
<dbReference type="Pfam" id="PF07411">
    <property type="entry name" value="DUF1508"/>
    <property type="match status" value="5"/>
</dbReference>
<reference evidence="5 6" key="1">
    <citation type="journal article" date="2019" name="Int. J. Syst. Evol. Microbiol.">
        <title>The Global Catalogue of Microorganisms (GCM) 10K type strain sequencing project: providing services to taxonomists for standard genome sequencing and annotation.</title>
        <authorList>
            <consortium name="The Broad Institute Genomics Platform"/>
            <consortium name="The Broad Institute Genome Sequencing Center for Infectious Disease"/>
            <person name="Wu L."/>
            <person name="Ma J."/>
        </authorList>
    </citation>
    <scope>NUCLEOTIDE SEQUENCE [LARGE SCALE GENOMIC DNA]</scope>
    <source>
        <strain evidence="5 6">JCM 30072</strain>
    </source>
</reference>
<dbReference type="Gene3D" id="2.30.29.80">
    <property type="match status" value="3"/>
</dbReference>
<dbReference type="SUPFAM" id="SSF160113">
    <property type="entry name" value="YegP-like"/>
    <property type="match status" value="5"/>
</dbReference>